<evidence type="ECO:0000256" key="1">
    <source>
        <dbReference type="ARBA" id="ARBA00012513"/>
    </source>
</evidence>
<gene>
    <name evidence="7" type="ORF">Acr_22g0006490</name>
</gene>
<keyword evidence="2" id="KW-0723">Serine/threonine-protein kinase</keyword>
<dbReference type="InterPro" id="IPR050588">
    <property type="entry name" value="WNK_Ser-Thr_kinase"/>
</dbReference>
<dbReference type="Proteomes" id="UP000585474">
    <property type="component" value="Unassembled WGS sequence"/>
</dbReference>
<keyword evidence="3 7" id="KW-0808">Transferase</keyword>
<dbReference type="EMBL" id="BJWL01000022">
    <property type="protein sequence ID" value="GFZ11251.1"/>
    <property type="molecule type" value="Genomic_DNA"/>
</dbReference>
<dbReference type="InterPro" id="IPR011009">
    <property type="entry name" value="Kinase-like_dom_sf"/>
</dbReference>
<evidence type="ECO:0000256" key="3">
    <source>
        <dbReference type="ARBA" id="ARBA00022777"/>
    </source>
</evidence>
<proteinExistence type="predicted"/>
<evidence type="ECO:0000313" key="7">
    <source>
        <dbReference type="EMBL" id="GFZ11251.1"/>
    </source>
</evidence>
<evidence type="ECO:0000256" key="2">
    <source>
        <dbReference type="ARBA" id="ARBA00022527"/>
    </source>
</evidence>
<dbReference type="PANTHER" id="PTHR13902">
    <property type="entry name" value="SERINE/THREONINE-PROTEIN KINASE WNK WITH NO LYSINE -RELATED"/>
    <property type="match status" value="1"/>
</dbReference>
<dbReference type="EC" id="2.7.11.1" evidence="1"/>
<evidence type="ECO:0000259" key="6">
    <source>
        <dbReference type="PROSITE" id="PS50011"/>
    </source>
</evidence>
<feature type="domain" description="Protein kinase" evidence="6">
    <location>
        <begin position="1"/>
        <end position="241"/>
    </location>
</feature>
<dbReference type="GO" id="GO:0004674">
    <property type="term" value="F:protein serine/threonine kinase activity"/>
    <property type="evidence" value="ECO:0007669"/>
    <property type="project" value="UniProtKB-KW"/>
</dbReference>
<dbReference type="OrthoDB" id="4062651at2759"/>
<dbReference type="Pfam" id="PF00069">
    <property type="entry name" value="Pkinase"/>
    <property type="match status" value="1"/>
</dbReference>
<comment type="caution">
    <text evidence="7">The sequence shown here is derived from an EMBL/GenBank/DDBJ whole genome shotgun (WGS) entry which is preliminary data.</text>
</comment>
<dbReference type="SUPFAM" id="SSF56112">
    <property type="entry name" value="Protein kinase-like (PK-like)"/>
    <property type="match status" value="1"/>
</dbReference>
<dbReference type="InterPro" id="IPR000719">
    <property type="entry name" value="Prot_kinase_dom"/>
</dbReference>
<dbReference type="Gene3D" id="1.10.510.10">
    <property type="entry name" value="Transferase(Phosphotransferase) domain 1"/>
    <property type="match status" value="1"/>
</dbReference>
<evidence type="ECO:0000256" key="4">
    <source>
        <dbReference type="ARBA" id="ARBA00047899"/>
    </source>
</evidence>
<dbReference type="PROSITE" id="PS50011">
    <property type="entry name" value="PROTEIN_KINASE_DOM"/>
    <property type="match status" value="1"/>
</dbReference>
<evidence type="ECO:0000313" key="8">
    <source>
        <dbReference type="Proteomes" id="UP000585474"/>
    </source>
</evidence>
<reference evidence="7 8" key="1">
    <citation type="submission" date="2019-07" db="EMBL/GenBank/DDBJ databases">
        <title>De Novo Assembly of kiwifruit Actinidia rufa.</title>
        <authorList>
            <person name="Sugita-Konishi S."/>
            <person name="Sato K."/>
            <person name="Mori E."/>
            <person name="Abe Y."/>
            <person name="Kisaki G."/>
            <person name="Hamano K."/>
            <person name="Suezawa K."/>
            <person name="Otani M."/>
            <person name="Fukuda T."/>
            <person name="Manabe T."/>
            <person name="Gomi K."/>
            <person name="Tabuchi M."/>
            <person name="Akimitsu K."/>
            <person name="Kataoka I."/>
        </authorList>
    </citation>
    <scope>NUCLEOTIDE SEQUENCE [LARGE SCALE GENOMIC DNA]</scope>
    <source>
        <strain evidence="8">cv. Fuchu</strain>
    </source>
</reference>
<accession>A0A7J0GKI6</accession>
<comment type="catalytic activity">
    <reaction evidence="4">
        <text>L-threonyl-[protein] + ATP = O-phospho-L-threonyl-[protein] + ADP + H(+)</text>
        <dbReference type="Rhea" id="RHEA:46608"/>
        <dbReference type="Rhea" id="RHEA-COMP:11060"/>
        <dbReference type="Rhea" id="RHEA-COMP:11605"/>
        <dbReference type="ChEBI" id="CHEBI:15378"/>
        <dbReference type="ChEBI" id="CHEBI:30013"/>
        <dbReference type="ChEBI" id="CHEBI:30616"/>
        <dbReference type="ChEBI" id="CHEBI:61977"/>
        <dbReference type="ChEBI" id="CHEBI:456216"/>
        <dbReference type="EC" id="2.7.11.1"/>
    </reaction>
</comment>
<organism evidence="7 8">
    <name type="scientific">Actinidia rufa</name>
    <dbReference type="NCBI Taxonomy" id="165716"/>
    <lineage>
        <taxon>Eukaryota</taxon>
        <taxon>Viridiplantae</taxon>
        <taxon>Streptophyta</taxon>
        <taxon>Embryophyta</taxon>
        <taxon>Tracheophyta</taxon>
        <taxon>Spermatophyta</taxon>
        <taxon>Magnoliopsida</taxon>
        <taxon>eudicotyledons</taxon>
        <taxon>Gunneridae</taxon>
        <taxon>Pentapetalae</taxon>
        <taxon>asterids</taxon>
        <taxon>Ericales</taxon>
        <taxon>Actinidiaceae</taxon>
        <taxon>Actinidia</taxon>
    </lineage>
</organism>
<dbReference type="GO" id="GO:0005524">
    <property type="term" value="F:ATP binding"/>
    <property type="evidence" value="ECO:0007669"/>
    <property type="project" value="InterPro"/>
</dbReference>
<sequence length="241" mass="27292">MKKVYRAFDKCEGVEQDPPQTACFWHDHILRPQTTPLQITLLQSLKNDNIIVLRGFWHDTQENTLNFIIELCTSCSLRNYRKKHCHVSLIAVKNRARQILKGLNYLHPHEPCIIHRDINCNNVFINGDLGEVKIGDIGLAALVRKSRVAHSLLGTPGYMASELYVDIYALGMCLLEMATDEVPYGEYQNVVQIYKKVSLGVKPKAMERVGDEELRVLLISVLGSQGIGPLLLIFSRTSFCL</sequence>
<evidence type="ECO:0000256" key="5">
    <source>
        <dbReference type="ARBA" id="ARBA00048679"/>
    </source>
</evidence>
<comment type="catalytic activity">
    <reaction evidence="5">
        <text>L-seryl-[protein] + ATP = O-phospho-L-seryl-[protein] + ADP + H(+)</text>
        <dbReference type="Rhea" id="RHEA:17989"/>
        <dbReference type="Rhea" id="RHEA-COMP:9863"/>
        <dbReference type="Rhea" id="RHEA-COMP:11604"/>
        <dbReference type="ChEBI" id="CHEBI:15378"/>
        <dbReference type="ChEBI" id="CHEBI:29999"/>
        <dbReference type="ChEBI" id="CHEBI:30616"/>
        <dbReference type="ChEBI" id="CHEBI:83421"/>
        <dbReference type="ChEBI" id="CHEBI:456216"/>
        <dbReference type="EC" id="2.7.11.1"/>
    </reaction>
</comment>
<keyword evidence="8" id="KW-1185">Reference proteome</keyword>
<dbReference type="AlphaFoldDB" id="A0A7J0GKI6"/>
<keyword evidence="3 7" id="KW-0418">Kinase</keyword>
<protein>
    <recommendedName>
        <fullName evidence="1">non-specific serine/threonine protein kinase</fullName>
        <ecNumber evidence="1">2.7.11.1</ecNumber>
    </recommendedName>
</protein>
<name>A0A7J0GKI6_9ERIC</name>